<reference evidence="6" key="1">
    <citation type="submission" date="2015-02" db="EMBL/GenBank/DDBJ databases">
        <title>Genome sequencing for Strongylocentrotus purpuratus.</title>
        <authorList>
            <person name="Murali S."/>
            <person name="Liu Y."/>
            <person name="Vee V."/>
            <person name="English A."/>
            <person name="Wang M."/>
            <person name="Skinner E."/>
            <person name="Han Y."/>
            <person name="Muzny D.M."/>
            <person name="Worley K.C."/>
            <person name="Gibbs R.A."/>
        </authorList>
    </citation>
    <scope>NUCLEOTIDE SEQUENCE</scope>
</reference>
<evidence type="ECO:0000259" key="3">
    <source>
        <dbReference type="PROSITE" id="PS50053"/>
    </source>
</evidence>
<dbReference type="GO" id="GO:0005829">
    <property type="term" value="C:cytosol"/>
    <property type="evidence" value="ECO:0000318"/>
    <property type="project" value="GO_Central"/>
</dbReference>
<dbReference type="InterPro" id="IPR029071">
    <property type="entry name" value="Ubiquitin-like_domsf"/>
</dbReference>
<evidence type="ECO:0000313" key="5">
    <source>
        <dbReference type="EnsemblMetazoa" id="XP_030844916"/>
    </source>
</evidence>
<dbReference type="KEGG" id="spu:115925366"/>
<dbReference type="OMA" id="CNSHISK"/>
<dbReference type="Gene3D" id="3.10.20.90">
    <property type="entry name" value="Phosphatidylinositol 3-kinase Catalytic Subunit, Chain A, domain 1"/>
    <property type="match status" value="1"/>
</dbReference>
<reference evidence="5" key="2">
    <citation type="submission" date="2021-01" db="UniProtKB">
        <authorList>
            <consortium name="EnsemblMetazoa"/>
        </authorList>
    </citation>
    <scope>IDENTIFICATION</scope>
</reference>
<dbReference type="GO" id="GO:0005634">
    <property type="term" value="C:nucleus"/>
    <property type="evidence" value="ECO:0000318"/>
    <property type="project" value="GO_Central"/>
</dbReference>
<dbReference type="AlphaFoldDB" id="A0A7M7P1U8"/>
<dbReference type="Pfam" id="PF02179">
    <property type="entry name" value="BAG"/>
    <property type="match status" value="1"/>
</dbReference>
<organism evidence="5 6">
    <name type="scientific">Strongylocentrotus purpuratus</name>
    <name type="common">Purple sea urchin</name>
    <dbReference type="NCBI Taxonomy" id="7668"/>
    <lineage>
        <taxon>Eukaryota</taxon>
        <taxon>Metazoa</taxon>
        <taxon>Echinodermata</taxon>
        <taxon>Eleutherozoa</taxon>
        <taxon>Echinozoa</taxon>
        <taxon>Echinoidea</taxon>
        <taxon>Euechinoidea</taxon>
        <taxon>Echinacea</taxon>
        <taxon>Camarodonta</taxon>
        <taxon>Echinidea</taxon>
        <taxon>Strongylocentrotidae</taxon>
        <taxon>Strongylocentrotus</taxon>
    </lineage>
</organism>
<dbReference type="GO" id="GO:0000774">
    <property type="term" value="F:adenyl-nucleotide exchange factor activity"/>
    <property type="evidence" value="ECO:0000318"/>
    <property type="project" value="GO_Central"/>
</dbReference>
<dbReference type="SUPFAM" id="SSF54236">
    <property type="entry name" value="Ubiquitin-like"/>
    <property type="match status" value="1"/>
</dbReference>
<dbReference type="InterPro" id="IPR000626">
    <property type="entry name" value="Ubiquitin-like_dom"/>
</dbReference>
<dbReference type="GO" id="GO:0016020">
    <property type="term" value="C:membrane"/>
    <property type="evidence" value="ECO:0000318"/>
    <property type="project" value="GO_Central"/>
</dbReference>
<dbReference type="GO" id="GO:0005737">
    <property type="term" value="C:cytoplasm"/>
    <property type="evidence" value="ECO:0000318"/>
    <property type="project" value="GO_Central"/>
</dbReference>
<dbReference type="InterPro" id="IPR036533">
    <property type="entry name" value="BAG_dom_sf"/>
</dbReference>
<dbReference type="SMART" id="SM00264">
    <property type="entry name" value="BAG"/>
    <property type="match status" value="1"/>
</dbReference>
<dbReference type="PROSITE" id="PS50053">
    <property type="entry name" value="UBIQUITIN_2"/>
    <property type="match status" value="1"/>
</dbReference>
<keyword evidence="6" id="KW-1185">Reference proteome</keyword>
<accession>A0A7M7P1U8</accession>
<dbReference type="SUPFAM" id="SSF63491">
    <property type="entry name" value="BAG domain"/>
    <property type="match status" value="1"/>
</dbReference>
<feature type="domain" description="Ubiquitin-like" evidence="3">
    <location>
        <begin position="9"/>
        <end position="86"/>
    </location>
</feature>
<dbReference type="OrthoDB" id="417450at2759"/>
<dbReference type="Pfam" id="PF00240">
    <property type="entry name" value="ubiquitin"/>
    <property type="match status" value="1"/>
</dbReference>
<dbReference type="InterPro" id="IPR039773">
    <property type="entry name" value="BAG_chaperone_regulator"/>
</dbReference>
<dbReference type="Gene3D" id="1.20.58.120">
    <property type="entry name" value="BAG domain"/>
    <property type="match status" value="1"/>
</dbReference>
<dbReference type="PANTHER" id="PTHR12329:SF16">
    <property type="entry name" value="BAG FAMILY MOLECULAR CHAPERONE REGULATOR 1"/>
    <property type="match status" value="1"/>
</dbReference>
<dbReference type="InterPro" id="IPR003103">
    <property type="entry name" value="BAG_domain"/>
</dbReference>
<dbReference type="GO" id="GO:0050821">
    <property type="term" value="P:protein stabilization"/>
    <property type="evidence" value="ECO:0000318"/>
    <property type="project" value="GO_Central"/>
</dbReference>
<evidence type="ECO:0000313" key="6">
    <source>
        <dbReference type="Proteomes" id="UP000007110"/>
    </source>
</evidence>
<dbReference type="GO" id="GO:0051087">
    <property type="term" value="F:protein-folding chaperone binding"/>
    <property type="evidence" value="ECO:0000318"/>
    <property type="project" value="GO_Central"/>
</dbReference>
<dbReference type="EnsemblMetazoa" id="XM_030989056">
    <property type="protein sequence ID" value="XP_030844916"/>
    <property type="gene ID" value="LOC115925366"/>
</dbReference>
<name>A0A7M7P1U8_STRPU</name>
<keyword evidence="2" id="KW-0143">Chaperone</keyword>
<evidence type="ECO:0000259" key="4">
    <source>
        <dbReference type="PROSITE" id="PS51035"/>
    </source>
</evidence>
<dbReference type="FunCoup" id="A0A7M7P1U8">
    <property type="interactions" value="276"/>
</dbReference>
<dbReference type="Proteomes" id="UP000007110">
    <property type="component" value="Unassembled WGS sequence"/>
</dbReference>
<dbReference type="RefSeq" id="XP_030844916.1">
    <property type="nucleotide sequence ID" value="XM_030989056.1"/>
</dbReference>
<sequence>MTSQSQEVGDLEIIVSHGPDKHCVSLPGAATVGDLSLKLEELTAVPVGGQKIINRGKTLMNHDLNVTEAGIRNGSKLMLIGKKFNPEEDENYKQIVEARKKIDSLAKKQSGISEELSGVEKGYLHKELESNSLSSLGKRLAACHEEYVRLLEKLDALDLGVCNQSIRMKRRSVIKEIQSQLDTNDSISTTIDKLQNTSDS</sequence>
<dbReference type="InParanoid" id="A0A7M7P1U8"/>
<dbReference type="PANTHER" id="PTHR12329">
    <property type="entry name" value="BCL2-ASSOCIATED ATHANOGENE"/>
    <property type="match status" value="1"/>
</dbReference>
<evidence type="ECO:0000256" key="2">
    <source>
        <dbReference type="ARBA" id="ARBA00023186"/>
    </source>
</evidence>
<proteinExistence type="predicted"/>
<dbReference type="PROSITE" id="PS51035">
    <property type="entry name" value="BAG"/>
    <property type="match status" value="1"/>
</dbReference>
<feature type="domain" description="BAG" evidence="4">
    <location>
        <begin position="112"/>
        <end position="188"/>
    </location>
</feature>
<protein>
    <recommendedName>
        <fullName evidence="1">BAG family molecular chaperone regulator 1</fullName>
    </recommendedName>
</protein>
<evidence type="ECO:0000256" key="1">
    <source>
        <dbReference type="ARBA" id="ARBA00022374"/>
    </source>
</evidence>
<dbReference type="GeneID" id="115925366"/>